<feature type="chain" id="PRO_5047305657" description="DUF1585 domain-containing protein" evidence="1">
    <location>
        <begin position="23"/>
        <end position="400"/>
    </location>
</feature>
<comment type="caution">
    <text evidence="2">The sequence shown here is derived from an EMBL/GenBank/DDBJ whole genome shotgun (WGS) entry which is preliminary data.</text>
</comment>
<dbReference type="EMBL" id="JBHUHT010000030">
    <property type="protein sequence ID" value="MFD2097961.1"/>
    <property type="molecule type" value="Genomic_DNA"/>
</dbReference>
<feature type="signal peptide" evidence="1">
    <location>
        <begin position="1"/>
        <end position="22"/>
    </location>
</feature>
<dbReference type="Proteomes" id="UP001597380">
    <property type="component" value="Unassembled WGS sequence"/>
</dbReference>
<protein>
    <recommendedName>
        <fullName evidence="4">DUF1585 domain-containing protein</fullName>
    </recommendedName>
</protein>
<name>A0ABW4XTX3_9GAMM</name>
<evidence type="ECO:0000313" key="3">
    <source>
        <dbReference type="Proteomes" id="UP001597380"/>
    </source>
</evidence>
<proteinExistence type="predicted"/>
<gene>
    <name evidence="2" type="ORF">ACFSJ3_18385</name>
</gene>
<dbReference type="RefSeq" id="WP_345340102.1">
    <property type="nucleotide sequence ID" value="NZ_BAABLI010000013.1"/>
</dbReference>
<organism evidence="2 3">
    <name type="scientific">Corallincola platygyrae</name>
    <dbReference type="NCBI Taxonomy" id="1193278"/>
    <lineage>
        <taxon>Bacteria</taxon>
        <taxon>Pseudomonadati</taxon>
        <taxon>Pseudomonadota</taxon>
        <taxon>Gammaproteobacteria</taxon>
        <taxon>Alteromonadales</taxon>
        <taxon>Psychromonadaceae</taxon>
        <taxon>Corallincola</taxon>
    </lineage>
</organism>
<accession>A0ABW4XTX3</accession>
<sequence length="400" mass="43606">MTRLLVAALLIGGVTISGPLQAGSQEQAKRLHDRLAGVPPTPATLATMATAIDGGDAIGAAYTAMESEHFYNVTLKLFAAPWTNRDQSVFVPFNDYIATVIGMIRDDIDFRQVLQGDILYTGDGSLGLPAYSVSNNAHYEAMEAADVNLKTGLVQSTQSSVTGLPAEATAGVMTTRGAAKSFFIAGTNRAMFRFTLMNHMCRDLEQVHDTSRMPDRIRQDVTRSPGGDSRVFMNNCVGCHNGMDPLAQAFAYYNYEYDADADPTGENGRLIYNSSGQLDPDTGSRVVKKYRINANNFIYGYVTENDDWDNYWREGTNALLGWDNSLPGSGRGAKTMGQELAHSEAFAQCQVEKVFENVCLRPPVDGADRAQVTSMVNSFKASGYKMKQVFAESAVYCMGE</sequence>
<keyword evidence="3" id="KW-1185">Reference proteome</keyword>
<reference evidence="3" key="1">
    <citation type="journal article" date="2019" name="Int. J. Syst. Evol. Microbiol.">
        <title>The Global Catalogue of Microorganisms (GCM) 10K type strain sequencing project: providing services to taxonomists for standard genome sequencing and annotation.</title>
        <authorList>
            <consortium name="The Broad Institute Genomics Platform"/>
            <consortium name="The Broad Institute Genome Sequencing Center for Infectious Disease"/>
            <person name="Wu L."/>
            <person name="Ma J."/>
        </authorList>
    </citation>
    <scope>NUCLEOTIDE SEQUENCE [LARGE SCALE GENOMIC DNA]</scope>
    <source>
        <strain evidence="3">CGMCC 1.10992</strain>
    </source>
</reference>
<keyword evidence="1" id="KW-0732">Signal</keyword>
<evidence type="ECO:0000256" key="1">
    <source>
        <dbReference type="SAM" id="SignalP"/>
    </source>
</evidence>
<evidence type="ECO:0000313" key="2">
    <source>
        <dbReference type="EMBL" id="MFD2097961.1"/>
    </source>
</evidence>
<evidence type="ECO:0008006" key="4">
    <source>
        <dbReference type="Google" id="ProtNLM"/>
    </source>
</evidence>